<evidence type="ECO:0000313" key="6">
    <source>
        <dbReference type="EMBL" id="TPG46362.1"/>
    </source>
</evidence>
<keyword evidence="2" id="KW-0813">Transport</keyword>
<feature type="domain" description="Solute-binding protein family 3/N-terminal" evidence="5">
    <location>
        <begin position="48"/>
        <end position="276"/>
    </location>
</feature>
<dbReference type="GO" id="GO:0006865">
    <property type="term" value="P:amino acid transport"/>
    <property type="evidence" value="ECO:0007669"/>
    <property type="project" value="TreeGrafter"/>
</dbReference>
<dbReference type="InterPro" id="IPR051455">
    <property type="entry name" value="Bact_solute-bind_prot3"/>
</dbReference>
<accession>A0A502FAH6</accession>
<dbReference type="CDD" id="cd13692">
    <property type="entry name" value="PBP2_BztA"/>
    <property type="match status" value="1"/>
</dbReference>
<feature type="signal peptide" evidence="4">
    <location>
        <begin position="1"/>
        <end position="25"/>
    </location>
</feature>
<evidence type="ECO:0000259" key="5">
    <source>
        <dbReference type="SMART" id="SM00062"/>
    </source>
</evidence>
<name>A0A502FAH6_9PROT</name>
<evidence type="ECO:0000313" key="7">
    <source>
        <dbReference type="Proteomes" id="UP000317078"/>
    </source>
</evidence>
<dbReference type="SMART" id="SM00062">
    <property type="entry name" value="PBPb"/>
    <property type="match status" value="1"/>
</dbReference>
<dbReference type="InterPro" id="IPR001638">
    <property type="entry name" value="Solute-binding_3/MltF_N"/>
</dbReference>
<dbReference type="SUPFAM" id="SSF53850">
    <property type="entry name" value="Periplasmic binding protein-like II"/>
    <property type="match status" value="1"/>
</dbReference>
<feature type="chain" id="PRO_5021376905" evidence="4">
    <location>
        <begin position="26"/>
        <end position="350"/>
    </location>
</feature>
<dbReference type="RefSeq" id="WP_140886446.1">
    <property type="nucleotide sequence ID" value="NZ_RCZP01000041.1"/>
</dbReference>
<dbReference type="EMBL" id="RCZP01000041">
    <property type="protein sequence ID" value="TPG46362.1"/>
    <property type="molecule type" value="Genomic_DNA"/>
</dbReference>
<dbReference type="PANTHER" id="PTHR30085">
    <property type="entry name" value="AMINO ACID ABC TRANSPORTER PERMEASE"/>
    <property type="match status" value="1"/>
</dbReference>
<evidence type="ECO:0000256" key="3">
    <source>
        <dbReference type="ARBA" id="ARBA00022729"/>
    </source>
</evidence>
<dbReference type="Gene3D" id="3.40.190.10">
    <property type="entry name" value="Periplasmic binding protein-like II"/>
    <property type="match status" value="2"/>
</dbReference>
<dbReference type="AlphaFoldDB" id="A0A502FAH6"/>
<dbReference type="Proteomes" id="UP000317078">
    <property type="component" value="Unassembled WGS sequence"/>
</dbReference>
<sequence>MKKHVLGFAAALGLAVTAFCPPALAQTAPARGGASGSATLDAVRARGSLRCGVSGEIAGFSLSDSRGEMQGMDVAYCRAIAAAVLGQATKVELIALSAQNRFTALQSGEVDVLIRNTGWSLSREANLGLLFAATNFWDGQGLVVHTSSGVTSAKDLGGAAVCMRPGTSTELDVSDWFRTNRIAFTPVMINGVSEIQEAFLSGRCDAFATDASQLAGFRARQGARAAELTILPERMTLGQAGSMVRKGDDKWFDIVRWTHFAMITAEKLGVTSANIDGFASTDNPDIRRLIGLDRGTGEGLGLDDLWAARIVRQVGNYGENYERFIIPIGLERGHNRLWTEGGLQFSPSFR</sequence>
<evidence type="ECO:0000256" key="2">
    <source>
        <dbReference type="ARBA" id="ARBA00022448"/>
    </source>
</evidence>
<organism evidence="6 7">
    <name type="scientific">Muricoccus nepalensis</name>
    <dbReference type="NCBI Taxonomy" id="1854500"/>
    <lineage>
        <taxon>Bacteria</taxon>
        <taxon>Pseudomonadati</taxon>
        <taxon>Pseudomonadota</taxon>
        <taxon>Alphaproteobacteria</taxon>
        <taxon>Acetobacterales</taxon>
        <taxon>Roseomonadaceae</taxon>
        <taxon>Muricoccus</taxon>
    </lineage>
</organism>
<reference evidence="6 7" key="1">
    <citation type="journal article" date="2019" name="Environ. Microbiol.">
        <title>Species interactions and distinct microbial communities in high Arctic permafrost affected cryosols are associated with the CH4 and CO2 gas fluxes.</title>
        <authorList>
            <person name="Altshuler I."/>
            <person name="Hamel J."/>
            <person name="Turney S."/>
            <person name="Magnuson E."/>
            <person name="Levesque R."/>
            <person name="Greer C."/>
            <person name="Whyte L.G."/>
        </authorList>
    </citation>
    <scope>NUCLEOTIDE SEQUENCE [LARGE SCALE GENOMIC DNA]</scope>
    <source>
        <strain evidence="6 7">S9.3B</strain>
    </source>
</reference>
<dbReference type="OrthoDB" id="7240770at2"/>
<comment type="similarity">
    <text evidence="1">Belongs to the bacterial solute-binding protein 3 family.</text>
</comment>
<dbReference type="Pfam" id="PF00497">
    <property type="entry name" value="SBP_bac_3"/>
    <property type="match status" value="1"/>
</dbReference>
<evidence type="ECO:0000256" key="1">
    <source>
        <dbReference type="ARBA" id="ARBA00010333"/>
    </source>
</evidence>
<proteinExistence type="inferred from homology"/>
<gene>
    <name evidence="6" type="ORF">EAH89_24980</name>
</gene>
<dbReference type="PANTHER" id="PTHR30085:SF7">
    <property type="entry name" value="AMINO-ACID ABC TRANSPORTER-BINDING PROTEIN YHDW-RELATED"/>
    <property type="match status" value="1"/>
</dbReference>
<keyword evidence="7" id="KW-1185">Reference proteome</keyword>
<evidence type="ECO:0000256" key="4">
    <source>
        <dbReference type="SAM" id="SignalP"/>
    </source>
</evidence>
<comment type="caution">
    <text evidence="6">The sequence shown here is derived from an EMBL/GenBank/DDBJ whole genome shotgun (WGS) entry which is preliminary data.</text>
</comment>
<protein>
    <submittedName>
        <fullName evidence="6">Amino acid ABC transporter substrate-binding protein</fullName>
    </submittedName>
</protein>
<keyword evidence="3 4" id="KW-0732">Signal</keyword>